<accession>K1R509</accession>
<dbReference type="EMBL" id="JH817665">
    <property type="protein sequence ID" value="EKC38569.1"/>
    <property type="molecule type" value="Genomic_DNA"/>
</dbReference>
<proteinExistence type="predicted"/>
<feature type="transmembrane region" description="Helical" evidence="2">
    <location>
        <begin position="97"/>
        <end position="117"/>
    </location>
</feature>
<sequence length="719" mass="81591">MEKKQSKRKSMRRAVDKFNEENDLNTIIQHEEFSKRRSSKQKRKQEIDTDRQLALYRRLYVPTLICLLLGTVFSFGGTLRGLSEKTFLWRYREIFCIIGPIFLTLGVVLLFVSIALITHRRKEVGRFIALRKSLKTLSSRRSSFVSLPSSIGSSDKMCHSLEDLDTVCDQSLTSFLSANANATDRKLSLSNSQVSFSETVRVHKIQTDTERVEKEKEEEEHLLPEYPRSLVDTSLPYKSESVSYRVLEGVLRAQKSIKNGNRTLGKYKDQLHVKPTVFSSREFVLQLNPRHQRKVSSNSKAAAQRAMSKLRILRVLQSGGVQTTEIPSEENLPLQSKHLCSLEQNYAAGSEIQNNPLSMTEPQFPSIYTDNKNVPEVDNHVTSSPVYFSLQPPLQKNNDSDRYEVHQCNEIQVIIHPPEDHNDKKTEETENEVRELKIAREKERIKQFSIWFAEVDKFKQEEYIKRRRKWRQERVHRNQKMWKIRLLLVPASVLLVTGAFLIIASNVRFLGLGDWFYVNRGVLTAVGGVSTGLSVVVFMIEQGLQSYYANKTGIKLFAQIGRTHNQPSNISVAEKGHSKNTFIPHKNPVPKENKDTCIKQLHHMDSIDTNGTDDATECVSEEDPLVPKIPKKRPPKLSEIADRRKEIKILKSVDTTASALTEVTLVSNSDRSSCSEPPELLADAAVGGVSEDEADFMAMDGDKDTVTLQSSGSGDMLLG</sequence>
<feature type="transmembrane region" description="Helical" evidence="2">
    <location>
        <begin position="517"/>
        <end position="540"/>
    </location>
</feature>
<keyword evidence="2" id="KW-0472">Membrane</keyword>
<dbReference type="HOGENOM" id="CLU_384628_0_0_1"/>
<dbReference type="InParanoid" id="K1R509"/>
<name>K1R509_MAGGI</name>
<gene>
    <name evidence="3" type="ORF">CGI_10025921</name>
</gene>
<evidence type="ECO:0000256" key="2">
    <source>
        <dbReference type="SAM" id="Phobius"/>
    </source>
</evidence>
<feature type="compositionally biased region" description="Acidic residues" evidence="1">
    <location>
        <begin position="614"/>
        <end position="624"/>
    </location>
</feature>
<evidence type="ECO:0000256" key="1">
    <source>
        <dbReference type="SAM" id="MobiDB-lite"/>
    </source>
</evidence>
<organism evidence="3">
    <name type="scientific">Magallana gigas</name>
    <name type="common">Pacific oyster</name>
    <name type="synonym">Crassostrea gigas</name>
    <dbReference type="NCBI Taxonomy" id="29159"/>
    <lineage>
        <taxon>Eukaryota</taxon>
        <taxon>Metazoa</taxon>
        <taxon>Spiralia</taxon>
        <taxon>Lophotrochozoa</taxon>
        <taxon>Mollusca</taxon>
        <taxon>Bivalvia</taxon>
        <taxon>Autobranchia</taxon>
        <taxon>Pteriomorphia</taxon>
        <taxon>Ostreida</taxon>
        <taxon>Ostreoidea</taxon>
        <taxon>Ostreidae</taxon>
        <taxon>Magallana</taxon>
    </lineage>
</organism>
<feature type="transmembrane region" description="Helical" evidence="2">
    <location>
        <begin position="59"/>
        <end position="77"/>
    </location>
</feature>
<dbReference type="AlphaFoldDB" id="K1R509"/>
<keyword evidence="2" id="KW-0812">Transmembrane</keyword>
<feature type="region of interest" description="Disordered" evidence="1">
    <location>
        <begin position="609"/>
        <end position="633"/>
    </location>
</feature>
<reference evidence="3" key="1">
    <citation type="journal article" date="2012" name="Nature">
        <title>The oyster genome reveals stress adaptation and complexity of shell formation.</title>
        <authorList>
            <person name="Zhang G."/>
            <person name="Fang X."/>
            <person name="Guo X."/>
            <person name="Li L."/>
            <person name="Luo R."/>
            <person name="Xu F."/>
            <person name="Yang P."/>
            <person name="Zhang L."/>
            <person name="Wang X."/>
            <person name="Qi H."/>
            <person name="Xiong Z."/>
            <person name="Que H."/>
            <person name="Xie Y."/>
            <person name="Holland P.W."/>
            <person name="Paps J."/>
            <person name="Zhu Y."/>
            <person name="Wu F."/>
            <person name="Chen Y."/>
            <person name="Wang J."/>
            <person name="Peng C."/>
            <person name="Meng J."/>
            <person name="Yang L."/>
            <person name="Liu J."/>
            <person name="Wen B."/>
            <person name="Zhang N."/>
            <person name="Huang Z."/>
            <person name="Zhu Q."/>
            <person name="Feng Y."/>
            <person name="Mount A."/>
            <person name="Hedgecock D."/>
            <person name="Xu Z."/>
            <person name="Liu Y."/>
            <person name="Domazet-Loso T."/>
            <person name="Du Y."/>
            <person name="Sun X."/>
            <person name="Zhang S."/>
            <person name="Liu B."/>
            <person name="Cheng P."/>
            <person name="Jiang X."/>
            <person name="Li J."/>
            <person name="Fan D."/>
            <person name="Wang W."/>
            <person name="Fu W."/>
            <person name="Wang T."/>
            <person name="Wang B."/>
            <person name="Zhang J."/>
            <person name="Peng Z."/>
            <person name="Li Y."/>
            <person name="Li N."/>
            <person name="Wang J."/>
            <person name="Chen M."/>
            <person name="He Y."/>
            <person name="Tan F."/>
            <person name="Song X."/>
            <person name="Zheng Q."/>
            <person name="Huang R."/>
            <person name="Yang H."/>
            <person name="Du X."/>
            <person name="Chen L."/>
            <person name="Yang M."/>
            <person name="Gaffney P.M."/>
            <person name="Wang S."/>
            <person name="Luo L."/>
            <person name="She Z."/>
            <person name="Ming Y."/>
            <person name="Huang W."/>
            <person name="Zhang S."/>
            <person name="Huang B."/>
            <person name="Zhang Y."/>
            <person name="Qu T."/>
            <person name="Ni P."/>
            <person name="Miao G."/>
            <person name="Wang J."/>
            <person name="Wang Q."/>
            <person name="Steinberg C.E."/>
            <person name="Wang H."/>
            <person name="Li N."/>
            <person name="Qian L."/>
            <person name="Zhang G."/>
            <person name="Li Y."/>
            <person name="Yang H."/>
            <person name="Liu X."/>
            <person name="Wang J."/>
            <person name="Yin Y."/>
            <person name="Wang J."/>
        </authorList>
    </citation>
    <scope>NUCLEOTIDE SEQUENCE [LARGE SCALE GENOMIC DNA]</scope>
    <source>
        <strain evidence="3">05x7-T-G4-1.051#20</strain>
    </source>
</reference>
<evidence type="ECO:0000313" key="3">
    <source>
        <dbReference type="EMBL" id="EKC38569.1"/>
    </source>
</evidence>
<keyword evidence="2" id="KW-1133">Transmembrane helix</keyword>
<feature type="transmembrane region" description="Helical" evidence="2">
    <location>
        <begin position="484"/>
        <end position="505"/>
    </location>
</feature>
<protein>
    <submittedName>
        <fullName evidence="3">Uncharacterized protein</fullName>
    </submittedName>
</protein>